<evidence type="ECO:0000313" key="3">
    <source>
        <dbReference type="EMBL" id="GLX79623.1"/>
    </source>
</evidence>
<keyword evidence="1" id="KW-0732">Signal</keyword>
<dbReference type="Pfam" id="PF13609">
    <property type="entry name" value="Porin_4"/>
    <property type="match status" value="1"/>
</dbReference>
<dbReference type="Gene3D" id="2.40.160.10">
    <property type="entry name" value="Porin"/>
    <property type="match status" value="1"/>
</dbReference>
<proteinExistence type="predicted"/>
<evidence type="ECO:0000313" key="4">
    <source>
        <dbReference type="Proteomes" id="UP001157186"/>
    </source>
</evidence>
<feature type="domain" description="Porin" evidence="2">
    <location>
        <begin position="16"/>
        <end position="358"/>
    </location>
</feature>
<reference evidence="3 4" key="1">
    <citation type="submission" date="2023-03" db="EMBL/GenBank/DDBJ databases">
        <title>Draft genome sequence of Thalassotalea insulae KCTC 62186T.</title>
        <authorList>
            <person name="Sawabe T."/>
        </authorList>
    </citation>
    <scope>NUCLEOTIDE SEQUENCE [LARGE SCALE GENOMIC DNA]</scope>
    <source>
        <strain evidence="3 4">KCTC 62186</strain>
    </source>
</reference>
<name>A0ABQ6GUL1_9GAMM</name>
<dbReference type="Proteomes" id="UP001157186">
    <property type="component" value="Unassembled WGS sequence"/>
</dbReference>
<dbReference type="InterPro" id="IPR023614">
    <property type="entry name" value="Porin_dom_sf"/>
</dbReference>
<feature type="chain" id="PRO_5046850729" description="Porin domain-containing protein" evidence="1">
    <location>
        <begin position="25"/>
        <end position="362"/>
    </location>
</feature>
<protein>
    <recommendedName>
        <fullName evidence="2">Porin domain-containing protein</fullName>
    </recommendedName>
</protein>
<comment type="caution">
    <text evidence="3">The sequence shown here is derived from an EMBL/GenBank/DDBJ whole genome shotgun (WGS) entry which is preliminary data.</text>
</comment>
<dbReference type="SUPFAM" id="SSF56935">
    <property type="entry name" value="Porins"/>
    <property type="match status" value="1"/>
</dbReference>
<dbReference type="InterPro" id="IPR033900">
    <property type="entry name" value="Gram_neg_porin_domain"/>
</dbReference>
<evidence type="ECO:0000259" key="2">
    <source>
        <dbReference type="Pfam" id="PF13609"/>
    </source>
</evidence>
<dbReference type="EMBL" id="BSST01000001">
    <property type="protein sequence ID" value="GLX79623.1"/>
    <property type="molecule type" value="Genomic_DNA"/>
</dbReference>
<evidence type="ECO:0000256" key="1">
    <source>
        <dbReference type="SAM" id="SignalP"/>
    </source>
</evidence>
<feature type="signal peptide" evidence="1">
    <location>
        <begin position="1"/>
        <end position="24"/>
    </location>
</feature>
<organism evidence="3 4">
    <name type="scientific">Thalassotalea insulae</name>
    <dbReference type="NCBI Taxonomy" id="2056778"/>
    <lineage>
        <taxon>Bacteria</taxon>
        <taxon>Pseudomonadati</taxon>
        <taxon>Pseudomonadota</taxon>
        <taxon>Gammaproteobacteria</taxon>
        <taxon>Alteromonadales</taxon>
        <taxon>Colwelliaceae</taxon>
        <taxon>Thalassotalea</taxon>
    </lineage>
</organism>
<dbReference type="PROSITE" id="PS51257">
    <property type="entry name" value="PROKAR_LIPOPROTEIN"/>
    <property type="match status" value="1"/>
</dbReference>
<accession>A0ABQ6GUL1</accession>
<keyword evidence="4" id="KW-1185">Reference proteome</keyword>
<gene>
    <name evidence="3" type="ORF">tinsulaeT_29630</name>
</gene>
<sequence>MRVKKFAPSLVLMSSMLACTGAYAEVNLSGFASINAGKVLSGDGVPQFDVPPTFLADYPIVSAYKEEWDFDPESLFGVQISADLSHGISATAQVVARGANEWDPEFEWAYISYELNDEFTIQAGKKRLPLFYYSDFYDVGYAYVWMRAPADNYTWQIFNYTGLNVLYSKDIGDWSVVANLYTGKEDDKDNKLLGDFFFGGSETREIWKDIFGGVINLSKDWFEARFTIMEYTNERYIDGERVMWDGKDHRDGTFYGGAFNFDLGDWFVLTEMSRLDLDDNYDTRMVTFGYRLNELTPFIAYSEFDQDEDGGEEHNTTSIGLRWDFHSSAVFKVQYDKIEDKSFDLAVAGDSRALSFGVDVVF</sequence>